<reference evidence="10 11" key="1">
    <citation type="submission" date="2016-09" db="EMBL/GenBank/DDBJ databases">
        <title>Aspergillus awamori IFM 58123T.</title>
        <authorList>
            <person name="Kusuya Y."/>
            <person name="Shimizu M."/>
            <person name="Takahashi H."/>
            <person name="Yaguchi T."/>
        </authorList>
    </citation>
    <scope>NUCLEOTIDE SEQUENCE [LARGE SCALE GENOMIC DNA]</scope>
    <source>
        <strain evidence="10 11">IFM 58123</strain>
    </source>
</reference>
<feature type="transmembrane region" description="Helical" evidence="9">
    <location>
        <begin position="34"/>
        <end position="55"/>
    </location>
</feature>
<keyword evidence="5 9" id="KW-1133">Transmembrane helix</keyword>
<evidence type="ECO:0000256" key="9">
    <source>
        <dbReference type="SAM" id="Phobius"/>
    </source>
</evidence>
<dbReference type="PANTHER" id="PTHR37315:SF1">
    <property type="entry name" value="UPF0311 PROTEIN BLR7842"/>
    <property type="match status" value="1"/>
</dbReference>
<dbReference type="NCBIfam" id="TIGR00327">
    <property type="entry name" value="secE_euk_arch"/>
    <property type="match status" value="1"/>
</dbReference>
<keyword evidence="3 9" id="KW-0812">Transmembrane</keyword>
<organism evidence="10 11">
    <name type="scientific">Aspergillus awamori</name>
    <name type="common">Black koji mold</name>
    <dbReference type="NCBI Taxonomy" id="105351"/>
    <lineage>
        <taxon>Eukaryota</taxon>
        <taxon>Fungi</taxon>
        <taxon>Dikarya</taxon>
        <taxon>Ascomycota</taxon>
        <taxon>Pezizomycotina</taxon>
        <taxon>Eurotiomycetes</taxon>
        <taxon>Eurotiomycetidae</taxon>
        <taxon>Eurotiales</taxon>
        <taxon>Aspergillaceae</taxon>
        <taxon>Aspergillus</taxon>
    </lineage>
</organism>
<dbReference type="Pfam" id="PF11578">
    <property type="entry name" value="DUF3237"/>
    <property type="match status" value="1"/>
</dbReference>
<evidence type="ECO:0000256" key="7">
    <source>
        <dbReference type="ARBA" id="ARBA00023136"/>
    </source>
</evidence>
<evidence type="ECO:0000313" key="11">
    <source>
        <dbReference type="Proteomes" id="UP000286921"/>
    </source>
</evidence>
<keyword evidence="2" id="KW-0813">Transport</keyword>
<dbReference type="GO" id="GO:0006886">
    <property type="term" value="P:intracellular protein transport"/>
    <property type="evidence" value="ECO:0007669"/>
    <property type="project" value="InterPro"/>
</dbReference>
<dbReference type="InterPro" id="IPR008158">
    <property type="entry name" value="Translocase_Sec61-g"/>
</dbReference>
<dbReference type="HAMAP" id="MF_00775">
    <property type="entry name" value="UPF0311"/>
    <property type="match status" value="1"/>
</dbReference>
<evidence type="ECO:0000256" key="2">
    <source>
        <dbReference type="ARBA" id="ARBA00022448"/>
    </source>
</evidence>
<dbReference type="GO" id="GO:0008320">
    <property type="term" value="F:protein transmembrane transporter activity"/>
    <property type="evidence" value="ECO:0007669"/>
    <property type="project" value="InterPro"/>
</dbReference>
<dbReference type="GO" id="GO:0006605">
    <property type="term" value="P:protein targeting"/>
    <property type="evidence" value="ECO:0007669"/>
    <property type="project" value="InterPro"/>
</dbReference>
<dbReference type="EMBL" id="BDHI01000028">
    <property type="protein sequence ID" value="GCB26224.1"/>
    <property type="molecule type" value="Genomic_DNA"/>
</dbReference>
<evidence type="ECO:0000256" key="3">
    <source>
        <dbReference type="ARBA" id="ARBA00022692"/>
    </source>
</evidence>
<comment type="caution">
    <text evidence="10">The sequence shown here is derived from an EMBL/GenBank/DDBJ whole genome shotgun (WGS) entry which is preliminary data.</text>
</comment>
<dbReference type="GO" id="GO:0012505">
    <property type="term" value="C:endomembrane system"/>
    <property type="evidence" value="ECO:0007669"/>
    <property type="project" value="UniProtKB-SubCell"/>
</dbReference>
<evidence type="ECO:0000256" key="8">
    <source>
        <dbReference type="ARBA" id="ARBA00037847"/>
    </source>
</evidence>
<keyword evidence="11" id="KW-1185">Reference proteome</keyword>
<sequence>MSDQVQELLNVPREFLREGVQFVNRSQKPDKREFIKISQAVGTGFLIMGFIGYIVKLIHIPVNNVLVGGAKEEKTMEPLSPPPALTHLFTLRCAVDPPLEIGKGPYGRRRCVPIKSGTVRGKYLVGEVVPGGADFMLVEENQTTHVNTNYVIKSEDGAYIYVRTEGTRSGPPEVLKALMEGDGVDPASYWFHLHIKLETGHEKYRWMTNRVIVGRATRAKGEVAYDAYFLENLA</sequence>
<dbReference type="SUPFAM" id="SSF103456">
    <property type="entry name" value="Preprotein translocase SecE subunit"/>
    <property type="match status" value="1"/>
</dbReference>
<dbReference type="InterPro" id="IPR001901">
    <property type="entry name" value="Translocase_SecE/Sec61-g"/>
</dbReference>
<evidence type="ECO:0000256" key="6">
    <source>
        <dbReference type="ARBA" id="ARBA00023010"/>
    </source>
</evidence>
<protein>
    <submittedName>
        <fullName evidence="10">Probable protein transport protein Sec61 subunit gamma</fullName>
    </submittedName>
</protein>
<dbReference type="PANTHER" id="PTHR37315">
    <property type="entry name" value="UPF0311 PROTEIN BLR7842"/>
    <property type="match status" value="1"/>
</dbReference>
<dbReference type="Pfam" id="PF00584">
    <property type="entry name" value="SecE"/>
    <property type="match status" value="1"/>
</dbReference>
<dbReference type="HAMAP" id="MF_00422">
    <property type="entry name" value="SecE"/>
    <property type="match status" value="1"/>
</dbReference>
<dbReference type="Gene3D" id="1.20.5.820">
    <property type="entry name" value="Preprotein translocase SecE subunit"/>
    <property type="match status" value="1"/>
</dbReference>
<keyword evidence="7 9" id="KW-0472">Membrane</keyword>
<dbReference type="InterPro" id="IPR020915">
    <property type="entry name" value="UPF0311"/>
</dbReference>
<keyword evidence="6" id="KW-0811">Translocation</keyword>
<proteinExistence type="inferred from homology"/>
<name>A0A401L3X9_ASPAW</name>
<dbReference type="GO" id="GO:0016020">
    <property type="term" value="C:membrane"/>
    <property type="evidence" value="ECO:0007669"/>
    <property type="project" value="InterPro"/>
</dbReference>
<evidence type="ECO:0000256" key="5">
    <source>
        <dbReference type="ARBA" id="ARBA00022989"/>
    </source>
</evidence>
<dbReference type="STRING" id="105351.A0A401L3X9"/>
<keyword evidence="4" id="KW-0653">Protein transport</keyword>
<comment type="subcellular location">
    <subcellularLocation>
        <location evidence="8">Endomembrane system</location>
        <topology evidence="8">Single-pass membrane protein</topology>
    </subcellularLocation>
</comment>
<dbReference type="Proteomes" id="UP000286921">
    <property type="component" value="Unassembled WGS sequence"/>
</dbReference>
<evidence type="ECO:0000256" key="1">
    <source>
        <dbReference type="ARBA" id="ARBA00008274"/>
    </source>
</evidence>
<dbReference type="PROSITE" id="PS01067">
    <property type="entry name" value="SECE_SEC61G"/>
    <property type="match status" value="1"/>
</dbReference>
<evidence type="ECO:0000256" key="4">
    <source>
        <dbReference type="ARBA" id="ARBA00022927"/>
    </source>
</evidence>
<accession>A0A401L3X9</accession>
<comment type="similarity">
    <text evidence="1">Belongs to the SecE/SEC61-gamma family.</text>
</comment>
<dbReference type="Gene3D" id="2.40.160.20">
    <property type="match status" value="1"/>
</dbReference>
<evidence type="ECO:0000313" key="10">
    <source>
        <dbReference type="EMBL" id="GCB26224.1"/>
    </source>
</evidence>
<dbReference type="InterPro" id="IPR023391">
    <property type="entry name" value="Prot_translocase_SecE_dom_sf"/>
</dbReference>
<dbReference type="AlphaFoldDB" id="A0A401L3X9"/>
<gene>
    <name evidence="10" type="ORF">AAWM_09109</name>
</gene>